<comment type="caution">
    <text evidence="6">The sequence shown here is derived from an EMBL/GenBank/DDBJ whole genome shotgun (WGS) entry which is preliminary data.</text>
</comment>
<evidence type="ECO:0000256" key="3">
    <source>
        <dbReference type="ARBA" id="ARBA00022764"/>
    </source>
</evidence>
<comment type="subcellular location">
    <subcellularLocation>
        <location evidence="1">Periplasm</location>
    </subcellularLocation>
</comment>
<evidence type="ECO:0000313" key="7">
    <source>
        <dbReference type="Proteomes" id="UP000037660"/>
    </source>
</evidence>
<dbReference type="Proteomes" id="UP000037660">
    <property type="component" value="Unassembled WGS sequence"/>
</dbReference>
<dbReference type="AlphaFoldDB" id="A0A0K8NV02"/>
<name>A0A0K8NV02_PISS1</name>
<dbReference type="SUPFAM" id="SSF49503">
    <property type="entry name" value="Cupredoxins"/>
    <property type="match status" value="1"/>
</dbReference>
<gene>
    <name evidence="6" type="ORF">ISF6_3972</name>
</gene>
<keyword evidence="3" id="KW-0574">Periplasm</keyword>
<accession>A0A0K8NV02</accession>
<dbReference type="STRING" id="1547922.ISF6_3972"/>
<dbReference type="GO" id="GO:0009055">
    <property type="term" value="F:electron transfer activity"/>
    <property type="evidence" value="ECO:0007669"/>
    <property type="project" value="InterPro"/>
</dbReference>
<keyword evidence="4" id="KW-0186">Copper</keyword>
<dbReference type="InterPro" id="IPR050845">
    <property type="entry name" value="Cu-binding_ET"/>
</dbReference>
<evidence type="ECO:0000259" key="5">
    <source>
        <dbReference type="Pfam" id="PF00127"/>
    </source>
</evidence>
<evidence type="ECO:0000256" key="2">
    <source>
        <dbReference type="ARBA" id="ARBA00022723"/>
    </source>
</evidence>
<dbReference type="InterPro" id="IPR008972">
    <property type="entry name" value="Cupredoxin"/>
</dbReference>
<reference evidence="6 7" key="2">
    <citation type="journal article" date="2016" name="Science">
        <title>A bacterium that degrades and assimilates poly(ethylene terephthalate).</title>
        <authorList>
            <person name="Yoshida S."/>
            <person name="Hiraga K."/>
            <person name="Takehana T."/>
            <person name="Taniguchi I."/>
            <person name="Yamaji H."/>
            <person name="Maeda Y."/>
            <person name="Toyohara K."/>
            <person name="Miyamoto K."/>
            <person name="Kimura Y."/>
            <person name="Oda K."/>
        </authorList>
    </citation>
    <scope>NUCLEOTIDE SEQUENCE [LARGE SCALE GENOMIC DNA]</scope>
    <source>
        <strain evidence="7">NBRC 110686 / TISTR 2288 / 201-F6</strain>
    </source>
</reference>
<proteinExistence type="predicted"/>
<dbReference type="Gene3D" id="2.60.40.420">
    <property type="entry name" value="Cupredoxins - blue copper proteins"/>
    <property type="match status" value="1"/>
</dbReference>
<dbReference type="PANTHER" id="PTHR38439:SF3">
    <property type="entry name" value="COPPER-RESISTANT CUPROPROTEIN COPI"/>
    <property type="match status" value="1"/>
</dbReference>
<reference evidence="7" key="1">
    <citation type="submission" date="2015-07" db="EMBL/GenBank/DDBJ databases">
        <title>Discovery of a poly(ethylene terephthalate assimilation.</title>
        <authorList>
            <person name="Yoshida S."/>
            <person name="Hiraga K."/>
            <person name="Takehana T."/>
            <person name="Taniguchi I."/>
            <person name="Yamaji H."/>
            <person name="Maeda Y."/>
            <person name="Toyohara K."/>
            <person name="Miyamoto K."/>
            <person name="Kimura Y."/>
            <person name="Oda K."/>
        </authorList>
    </citation>
    <scope>NUCLEOTIDE SEQUENCE [LARGE SCALE GENOMIC DNA]</scope>
    <source>
        <strain evidence="7">NBRC 110686 / TISTR 2288 / 201-F6</strain>
    </source>
</reference>
<dbReference type="GO" id="GO:0042597">
    <property type="term" value="C:periplasmic space"/>
    <property type="evidence" value="ECO:0007669"/>
    <property type="project" value="UniProtKB-SubCell"/>
</dbReference>
<dbReference type="PROSITE" id="PS00079">
    <property type="entry name" value="MULTICOPPER_OXIDASE1"/>
    <property type="match status" value="1"/>
</dbReference>
<dbReference type="GO" id="GO:0005507">
    <property type="term" value="F:copper ion binding"/>
    <property type="evidence" value="ECO:0007669"/>
    <property type="project" value="InterPro"/>
</dbReference>
<dbReference type="Pfam" id="PF00127">
    <property type="entry name" value="Copper-bind"/>
    <property type="match status" value="1"/>
</dbReference>
<dbReference type="CDD" id="cd04211">
    <property type="entry name" value="Cupredoxin_like_2"/>
    <property type="match status" value="1"/>
</dbReference>
<dbReference type="EMBL" id="BBYR01000006">
    <property type="protein sequence ID" value="GAP34193.1"/>
    <property type="molecule type" value="Genomic_DNA"/>
</dbReference>
<evidence type="ECO:0000256" key="1">
    <source>
        <dbReference type="ARBA" id="ARBA00004418"/>
    </source>
</evidence>
<dbReference type="PANTHER" id="PTHR38439">
    <property type="entry name" value="AURACYANIN-B"/>
    <property type="match status" value="1"/>
</dbReference>
<feature type="domain" description="Blue (type 1) copper" evidence="5">
    <location>
        <begin position="83"/>
        <end position="186"/>
    </location>
</feature>
<organism evidence="6 7">
    <name type="scientific">Piscinibacter sakaiensis</name>
    <name type="common">Ideonella sakaiensis</name>
    <dbReference type="NCBI Taxonomy" id="1547922"/>
    <lineage>
        <taxon>Bacteria</taxon>
        <taxon>Pseudomonadati</taxon>
        <taxon>Pseudomonadota</taxon>
        <taxon>Betaproteobacteria</taxon>
        <taxon>Burkholderiales</taxon>
        <taxon>Sphaerotilaceae</taxon>
        <taxon>Piscinibacter</taxon>
    </lineage>
</organism>
<keyword evidence="7" id="KW-1185">Reference proteome</keyword>
<sequence length="200" mass="21816">MAGTAATTERPRADIHLSHRQQEGILMKQFKSFVAAALVAISATAMAHGDEDHAKKAGPIKKEQKDWGIAGDAKSAKRTIEIGMADNMRFTPDSIQVRQGETVKFVVRNTGKVMHEFVIGTKAENDKHAELMVKFPNMEHDEPYMAHVAPGKTGEIVWTFNRPGDFDFACLIAGHYQAGMVGKIKVAASSAKGDGHAHKH</sequence>
<evidence type="ECO:0000256" key="4">
    <source>
        <dbReference type="ARBA" id="ARBA00023008"/>
    </source>
</evidence>
<evidence type="ECO:0000313" key="6">
    <source>
        <dbReference type="EMBL" id="GAP34193.1"/>
    </source>
</evidence>
<dbReference type="InterPro" id="IPR000923">
    <property type="entry name" value="BlueCu_1"/>
</dbReference>
<keyword evidence="2" id="KW-0479">Metal-binding</keyword>
<protein>
    <submittedName>
        <fullName evidence="6">Copper tolerance protein</fullName>
    </submittedName>
</protein>
<dbReference type="InterPro" id="IPR033138">
    <property type="entry name" value="Cu_oxidase_CS"/>
</dbReference>